<gene>
    <name evidence="1" type="ORF">HPB51_019618</name>
</gene>
<keyword evidence="2" id="KW-1185">Reference proteome</keyword>
<protein>
    <submittedName>
        <fullName evidence="1">Uncharacterized protein</fullName>
    </submittedName>
</protein>
<organism evidence="1 2">
    <name type="scientific">Rhipicephalus microplus</name>
    <name type="common">Cattle tick</name>
    <name type="synonym">Boophilus microplus</name>
    <dbReference type="NCBI Taxonomy" id="6941"/>
    <lineage>
        <taxon>Eukaryota</taxon>
        <taxon>Metazoa</taxon>
        <taxon>Ecdysozoa</taxon>
        <taxon>Arthropoda</taxon>
        <taxon>Chelicerata</taxon>
        <taxon>Arachnida</taxon>
        <taxon>Acari</taxon>
        <taxon>Parasitiformes</taxon>
        <taxon>Ixodida</taxon>
        <taxon>Ixodoidea</taxon>
        <taxon>Ixodidae</taxon>
        <taxon>Rhipicephalinae</taxon>
        <taxon>Rhipicephalus</taxon>
        <taxon>Boophilus</taxon>
    </lineage>
</organism>
<dbReference type="AlphaFoldDB" id="A0A9J6DJA0"/>
<name>A0A9J6DJA0_RHIMP</name>
<evidence type="ECO:0000313" key="1">
    <source>
        <dbReference type="EMBL" id="KAH8021974.1"/>
    </source>
</evidence>
<dbReference type="PANTHER" id="PTHR45823">
    <property type="entry name" value="T-SNARE COILED-COIL HOMOLOGY DOMAIN-CONTAINING PROTEIN"/>
    <property type="match status" value="1"/>
</dbReference>
<reference evidence="1" key="2">
    <citation type="submission" date="2021-09" db="EMBL/GenBank/DDBJ databases">
        <authorList>
            <person name="Jia N."/>
            <person name="Wang J."/>
            <person name="Shi W."/>
            <person name="Du L."/>
            <person name="Sun Y."/>
            <person name="Zhan W."/>
            <person name="Jiang J."/>
            <person name="Wang Q."/>
            <person name="Zhang B."/>
            <person name="Ji P."/>
            <person name="Sakyi L.B."/>
            <person name="Cui X."/>
            <person name="Yuan T."/>
            <person name="Jiang B."/>
            <person name="Yang W."/>
            <person name="Lam T.T.-Y."/>
            <person name="Chang Q."/>
            <person name="Ding S."/>
            <person name="Wang X."/>
            <person name="Zhu J."/>
            <person name="Ruan X."/>
            <person name="Zhao L."/>
            <person name="Wei J."/>
            <person name="Que T."/>
            <person name="Du C."/>
            <person name="Cheng J."/>
            <person name="Dai P."/>
            <person name="Han X."/>
            <person name="Huang E."/>
            <person name="Gao Y."/>
            <person name="Liu J."/>
            <person name="Shao H."/>
            <person name="Ye R."/>
            <person name="Li L."/>
            <person name="Wei W."/>
            <person name="Wang X."/>
            <person name="Wang C."/>
            <person name="Huo Q."/>
            <person name="Li W."/>
            <person name="Guo W."/>
            <person name="Chen H."/>
            <person name="Chen S."/>
            <person name="Zhou L."/>
            <person name="Zhou L."/>
            <person name="Ni X."/>
            <person name="Tian J."/>
            <person name="Zhou Y."/>
            <person name="Sheng Y."/>
            <person name="Liu T."/>
            <person name="Pan Y."/>
            <person name="Xia L."/>
            <person name="Li J."/>
            <person name="Zhao F."/>
            <person name="Cao W."/>
        </authorList>
    </citation>
    <scope>NUCLEOTIDE SEQUENCE</scope>
    <source>
        <strain evidence="1">Rmic-2018</strain>
        <tissue evidence="1">Larvae</tissue>
    </source>
</reference>
<proteinExistence type="predicted"/>
<comment type="caution">
    <text evidence="1">The sequence shown here is derived from an EMBL/GenBank/DDBJ whole genome shotgun (WGS) entry which is preliminary data.</text>
</comment>
<accession>A0A9J6DJA0</accession>
<dbReference type="PANTHER" id="PTHR45823:SF1">
    <property type="entry name" value="T-SNARE COILED-COIL HOMOLOGY DOMAIN-CONTAINING PROTEIN"/>
    <property type="match status" value="1"/>
</dbReference>
<sequence length="193" mass="21266">MADVVTDLAAQLSVTEEQSGLQQRVSTMVDRIVPLSAQPRFFGALLPPPIFDGTTSWAAFLVQFEFIAALNGWTFQNKAQALVQLRGALVEYPEYIPQVLRSNYEALVSALETMFGDSHLLQLYLTQLKHVQQGHRDFQELAAHVGRLSRKALLGFPTATMDLIAAIPLLMPSITEASGTSSASLVRMTYDQL</sequence>
<dbReference type="EMBL" id="JABSTU010000009">
    <property type="protein sequence ID" value="KAH8021974.1"/>
    <property type="molecule type" value="Genomic_DNA"/>
</dbReference>
<dbReference type="Proteomes" id="UP000821866">
    <property type="component" value="Chromosome 7"/>
</dbReference>
<evidence type="ECO:0000313" key="2">
    <source>
        <dbReference type="Proteomes" id="UP000821866"/>
    </source>
</evidence>
<reference evidence="1" key="1">
    <citation type="journal article" date="2020" name="Cell">
        <title>Large-Scale Comparative Analyses of Tick Genomes Elucidate Their Genetic Diversity and Vector Capacities.</title>
        <authorList>
            <consortium name="Tick Genome and Microbiome Consortium (TIGMIC)"/>
            <person name="Jia N."/>
            <person name="Wang J."/>
            <person name="Shi W."/>
            <person name="Du L."/>
            <person name="Sun Y."/>
            <person name="Zhan W."/>
            <person name="Jiang J.F."/>
            <person name="Wang Q."/>
            <person name="Zhang B."/>
            <person name="Ji P."/>
            <person name="Bell-Sakyi L."/>
            <person name="Cui X.M."/>
            <person name="Yuan T.T."/>
            <person name="Jiang B.G."/>
            <person name="Yang W.F."/>
            <person name="Lam T.T."/>
            <person name="Chang Q.C."/>
            <person name="Ding S.J."/>
            <person name="Wang X.J."/>
            <person name="Zhu J.G."/>
            <person name="Ruan X.D."/>
            <person name="Zhao L."/>
            <person name="Wei J.T."/>
            <person name="Ye R.Z."/>
            <person name="Que T.C."/>
            <person name="Du C.H."/>
            <person name="Zhou Y.H."/>
            <person name="Cheng J.X."/>
            <person name="Dai P.F."/>
            <person name="Guo W.B."/>
            <person name="Han X.H."/>
            <person name="Huang E.J."/>
            <person name="Li L.F."/>
            <person name="Wei W."/>
            <person name="Gao Y.C."/>
            <person name="Liu J.Z."/>
            <person name="Shao H.Z."/>
            <person name="Wang X."/>
            <person name="Wang C.C."/>
            <person name="Yang T.C."/>
            <person name="Huo Q.B."/>
            <person name="Li W."/>
            <person name="Chen H.Y."/>
            <person name="Chen S.E."/>
            <person name="Zhou L.G."/>
            <person name="Ni X.B."/>
            <person name="Tian J.H."/>
            <person name="Sheng Y."/>
            <person name="Liu T."/>
            <person name="Pan Y.S."/>
            <person name="Xia L.Y."/>
            <person name="Li J."/>
            <person name="Zhao F."/>
            <person name="Cao W.C."/>
        </authorList>
    </citation>
    <scope>NUCLEOTIDE SEQUENCE</scope>
    <source>
        <strain evidence="1">Rmic-2018</strain>
    </source>
</reference>